<proteinExistence type="predicted"/>
<organism evidence="1 2">
    <name type="scientific">Trichlorobacter ammonificans</name>
    <dbReference type="NCBI Taxonomy" id="2916410"/>
    <lineage>
        <taxon>Bacteria</taxon>
        <taxon>Pseudomonadati</taxon>
        <taxon>Thermodesulfobacteriota</taxon>
        <taxon>Desulfuromonadia</taxon>
        <taxon>Geobacterales</taxon>
        <taxon>Geobacteraceae</taxon>
        <taxon>Trichlorobacter</taxon>
    </lineage>
</organism>
<evidence type="ECO:0000313" key="2">
    <source>
        <dbReference type="Proteomes" id="UP001295463"/>
    </source>
</evidence>
<accession>A0ABM9D6E4</accession>
<dbReference type="Proteomes" id="UP001295463">
    <property type="component" value="Chromosome"/>
</dbReference>
<name>A0ABM9D6E4_9BACT</name>
<keyword evidence="2" id="KW-1185">Reference proteome</keyword>
<gene>
    <name evidence="1" type="ORF">GEAMG1_0951</name>
</gene>
<protein>
    <submittedName>
        <fullName evidence="1">Uncharacterized protein</fullName>
    </submittedName>
</protein>
<sequence>MREKAVPPVSVDRPWFLHSQKRLLSIAPLFSTIPASLPRSSVSALARLSRMGRAGMAGSKGRMAAVYFTACGGTNDIAGSIKPHPFPVKGLFQSTPALWDGRFQALSTAEIAFIMVSIHARPLGRALLFVAAETIRLFLFQSTPALWDGRFGRTVPPTDTELAVSIHARPLGRALPTGCGKWVDDPDVSIHARPLGRALHRIYKSFIGMGFVSIHARPLGRALLSWLLDGIIYVLFQSTPALWDGRFISSTSSWTAVPCFNPRPPFGTGASL</sequence>
<evidence type="ECO:0000313" key="1">
    <source>
        <dbReference type="EMBL" id="CAH2030765.1"/>
    </source>
</evidence>
<dbReference type="EMBL" id="OW150024">
    <property type="protein sequence ID" value="CAH2030765.1"/>
    <property type="molecule type" value="Genomic_DNA"/>
</dbReference>
<reference evidence="1 2" key="1">
    <citation type="submission" date="2022-03" db="EMBL/GenBank/DDBJ databases">
        <authorList>
            <person name="Koch H."/>
        </authorList>
    </citation>
    <scope>NUCLEOTIDE SEQUENCE [LARGE SCALE GENOMIC DNA]</scope>
    <source>
        <strain evidence="1 2">G1</strain>
    </source>
</reference>